<dbReference type="InterPro" id="IPR050418">
    <property type="entry name" value="D-iso_2-hydroxyacid_DH_PdxB"/>
</dbReference>
<dbReference type="InterPro" id="IPR036291">
    <property type="entry name" value="NAD(P)-bd_dom_sf"/>
</dbReference>
<dbReference type="PROSITE" id="PS00671">
    <property type="entry name" value="D_2_HYDROXYACID_DH_3"/>
    <property type="match status" value="1"/>
</dbReference>
<keyword evidence="2 4" id="KW-0560">Oxidoreductase</keyword>
<sequence length="317" mass="33863">MKQLVVLDGHTLNPGDLSWAPLQALASIRVHERTPESQIVARASGAELLMTNKTPLTASTLAQLPNLKYIGVLATGINVVDIKAARERGILVTNVPAYGPASVAQMAMAHLLHHSSRVAWHHGRVARGDWSDSDDFCFYDGPLQSLEGQTLGLVGYGEIARRLAAMAEGFGMQVVLTTPSPKTGLPDGRRWMPLEALLQCADVVSLHCPLTDNNQGMIDARRLALMKPTAILINTARGPLVNESDLARALQQGTIAAAGLDVLSSEPPSPDNPLLSAPNCSITPHNAWATLQARQNLLNIAVANLAAFLDGKPQNRV</sequence>
<dbReference type="OrthoDB" id="9805416at2"/>
<evidence type="ECO:0000259" key="5">
    <source>
        <dbReference type="Pfam" id="PF00389"/>
    </source>
</evidence>
<dbReference type="PANTHER" id="PTHR43761">
    <property type="entry name" value="D-ISOMER SPECIFIC 2-HYDROXYACID DEHYDROGENASE FAMILY PROTEIN (AFU_ORTHOLOGUE AFUA_1G13630)"/>
    <property type="match status" value="1"/>
</dbReference>
<name>A0A1G8UZ39_9GAMM</name>
<accession>A0A1G8UZ39</accession>
<feature type="domain" description="D-isomer specific 2-hydroxyacid dehydrogenase NAD-binding" evidence="6">
    <location>
        <begin position="108"/>
        <end position="287"/>
    </location>
</feature>
<reference evidence="8" key="1">
    <citation type="submission" date="2016-10" db="EMBL/GenBank/DDBJ databases">
        <authorList>
            <person name="Varghese N."/>
            <person name="Submissions S."/>
        </authorList>
    </citation>
    <scope>NUCLEOTIDE SEQUENCE [LARGE SCALE GENOMIC DNA]</scope>
    <source>
        <strain evidence="8">DSM 23317</strain>
    </source>
</reference>
<proteinExistence type="inferred from homology"/>
<evidence type="ECO:0000256" key="2">
    <source>
        <dbReference type="ARBA" id="ARBA00023002"/>
    </source>
</evidence>
<dbReference type="InterPro" id="IPR006139">
    <property type="entry name" value="D-isomer_2_OHA_DH_cat_dom"/>
</dbReference>
<dbReference type="Pfam" id="PF02826">
    <property type="entry name" value="2-Hacid_dh_C"/>
    <property type="match status" value="1"/>
</dbReference>
<dbReference type="Gene3D" id="3.40.50.720">
    <property type="entry name" value="NAD(P)-binding Rossmann-like Domain"/>
    <property type="match status" value="2"/>
</dbReference>
<gene>
    <name evidence="7" type="ORF">SAMN04488540_11045</name>
</gene>
<evidence type="ECO:0000313" key="8">
    <source>
        <dbReference type="Proteomes" id="UP000199527"/>
    </source>
</evidence>
<dbReference type="PANTHER" id="PTHR43761:SF1">
    <property type="entry name" value="D-ISOMER SPECIFIC 2-HYDROXYACID DEHYDROGENASE CATALYTIC DOMAIN-CONTAINING PROTEIN-RELATED"/>
    <property type="match status" value="1"/>
</dbReference>
<dbReference type="EMBL" id="FNEM01000010">
    <property type="protein sequence ID" value="SDJ59088.1"/>
    <property type="molecule type" value="Genomic_DNA"/>
</dbReference>
<evidence type="ECO:0000256" key="1">
    <source>
        <dbReference type="ARBA" id="ARBA00005854"/>
    </source>
</evidence>
<keyword evidence="3" id="KW-0520">NAD</keyword>
<dbReference type="PROSITE" id="PS00670">
    <property type="entry name" value="D_2_HYDROXYACID_DH_2"/>
    <property type="match status" value="1"/>
</dbReference>
<dbReference type="CDD" id="cd12162">
    <property type="entry name" value="2-Hacid_dh_4"/>
    <property type="match status" value="1"/>
</dbReference>
<protein>
    <submittedName>
        <fullName evidence="7">Glycerate dehydrogenase</fullName>
    </submittedName>
</protein>
<dbReference type="InterPro" id="IPR006140">
    <property type="entry name" value="D-isomer_DH_NAD-bd"/>
</dbReference>
<dbReference type="FunFam" id="3.40.50.720:FF:000203">
    <property type="entry name" value="D-3-phosphoglycerate dehydrogenase (SerA)"/>
    <property type="match status" value="1"/>
</dbReference>
<dbReference type="AlphaFoldDB" id="A0A1G8UZ39"/>
<dbReference type="Pfam" id="PF00389">
    <property type="entry name" value="2-Hacid_dh"/>
    <property type="match status" value="1"/>
</dbReference>
<dbReference type="InterPro" id="IPR029753">
    <property type="entry name" value="D-isomer_DH_CS"/>
</dbReference>
<dbReference type="RefSeq" id="WP_090365587.1">
    <property type="nucleotide sequence ID" value="NZ_FNEM01000010.1"/>
</dbReference>
<evidence type="ECO:0000313" key="7">
    <source>
        <dbReference type="EMBL" id="SDJ59088.1"/>
    </source>
</evidence>
<evidence type="ECO:0000259" key="6">
    <source>
        <dbReference type="Pfam" id="PF02826"/>
    </source>
</evidence>
<evidence type="ECO:0000256" key="4">
    <source>
        <dbReference type="RuleBase" id="RU003719"/>
    </source>
</evidence>
<comment type="similarity">
    <text evidence="1 4">Belongs to the D-isomer specific 2-hydroxyacid dehydrogenase family.</text>
</comment>
<keyword evidence="8" id="KW-1185">Reference proteome</keyword>
<dbReference type="SUPFAM" id="SSF52283">
    <property type="entry name" value="Formate/glycerate dehydrogenase catalytic domain-like"/>
    <property type="match status" value="1"/>
</dbReference>
<dbReference type="GO" id="GO:0016616">
    <property type="term" value="F:oxidoreductase activity, acting on the CH-OH group of donors, NAD or NADP as acceptor"/>
    <property type="evidence" value="ECO:0007669"/>
    <property type="project" value="InterPro"/>
</dbReference>
<dbReference type="GO" id="GO:0051287">
    <property type="term" value="F:NAD binding"/>
    <property type="evidence" value="ECO:0007669"/>
    <property type="project" value="InterPro"/>
</dbReference>
<dbReference type="SUPFAM" id="SSF51735">
    <property type="entry name" value="NAD(P)-binding Rossmann-fold domains"/>
    <property type="match status" value="1"/>
</dbReference>
<dbReference type="Proteomes" id="UP000199527">
    <property type="component" value="Unassembled WGS sequence"/>
</dbReference>
<feature type="domain" description="D-isomer specific 2-hydroxyacid dehydrogenase catalytic" evidence="5">
    <location>
        <begin position="20"/>
        <end position="316"/>
    </location>
</feature>
<organism evidence="7 8">
    <name type="scientific">Ferrimonas sediminum</name>
    <dbReference type="NCBI Taxonomy" id="718193"/>
    <lineage>
        <taxon>Bacteria</taxon>
        <taxon>Pseudomonadati</taxon>
        <taxon>Pseudomonadota</taxon>
        <taxon>Gammaproteobacteria</taxon>
        <taxon>Alteromonadales</taxon>
        <taxon>Ferrimonadaceae</taxon>
        <taxon>Ferrimonas</taxon>
    </lineage>
</organism>
<evidence type="ECO:0000256" key="3">
    <source>
        <dbReference type="ARBA" id="ARBA00023027"/>
    </source>
</evidence>